<comment type="caution">
    <text evidence="3">The sequence shown here is derived from an EMBL/GenBank/DDBJ whole genome shotgun (WGS) entry which is preliminary data.</text>
</comment>
<dbReference type="InterPro" id="IPR013083">
    <property type="entry name" value="Znf_RING/FYVE/PHD"/>
</dbReference>
<keyword evidence="4" id="KW-1185">Reference proteome</keyword>
<dbReference type="Pfam" id="PF06391">
    <property type="entry name" value="MAT1"/>
    <property type="match status" value="1"/>
</dbReference>
<dbReference type="OMA" id="TEYACGN"/>
<dbReference type="InterPro" id="IPR015877">
    <property type="entry name" value="MAT1_centre"/>
</dbReference>
<organism evidence="3 4">
    <name type="scientific">Reticulomyxa filosa</name>
    <dbReference type="NCBI Taxonomy" id="46433"/>
    <lineage>
        <taxon>Eukaryota</taxon>
        <taxon>Sar</taxon>
        <taxon>Rhizaria</taxon>
        <taxon>Retaria</taxon>
        <taxon>Foraminifera</taxon>
        <taxon>Monothalamids</taxon>
        <taxon>Reticulomyxidae</taxon>
        <taxon>Reticulomyxa</taxon>
    </lineage>
</organism>
<evidence type="ECO:0000256" key="1">
    <source>
        <dbReference type="SAM" id="Coils"/>
    </source>
</evidence>
<dbReference type="AlphaFoldDB" id="X6NWW6"/>
<dbReference type="PANTHER" id="PTHR12683:SF13">
    <property type="entry name" value="CDK-ACTIVATING KINASE ASSEMBLY FACTOR MAT1"/>
    <property type="match status" value="1"/>
</dbReference>
<reference evidence="3 4" key="1">
    <citation type="journal article" date="2013" name="Curr. Biol.">
        <title>The Genome of the Foraminiferan Reticulomyxa filosa.</title>
        <authorList>
            <person name="Glockner G."/>
            <person name="Hulsmann N."/>
            <person name="Schleicher M."/>
            <person name="Noegel A.A."/>
            <person name="Eichinger L."/>
            <person name="Gallinger C."/>
            <person name="Pawlowski J."/>
            <person name="Sierra R."/>
            <person name="Euteneuer U."/>
            <person name="Pillet L."/>
            <person name="Moustafa A."/>
            <person name="Platzer M."/>
            <person name="Groth M."/>
            <person name="Szafranski K."/>
            <person name="Schliwa M."/>
        </authorList>
    </citation>
    <scope>NUCLEOTIDE SEQUENCE [LARGE SCALE GENOMIC DNA]</scope>
</reference>
<accession>X6NWW6</accession>
<sequence>MLTQNYLKGYLGRSIVSITFSELLFHRQLNFLRLQNTQTLRNSVNQTIELCLNGSTEYACGNRLLHSVEKLESFFDAEECPHCNTSKLIKPDLVFLFSECCGYVLCEQCLNGAFKSNPFMHCGNCNNKISKKSFKSESLSLQKFKTQSDARRRVNGMLNLRSTDFASQKEWDDFLERVEDLVYGLTYGNSNERSNAENELKKLQHKYETLIAKNQALDVEREQKQKIMEMNELSSFDENTNVNLRVNDMNVNMSRVVNTLHPVYDNPINPYRGPMCQDNEDKPLISDYLNDNPKELENKRQMAGGFNQKMWKMKDKKEAFAGMIFFHS</sequence>
<dbReference type="EMBL" id="ASPP01005456">
    <property type="protein sequence ID" value="ETO30466.1"/>
    <property type="molecule type" value="Genomic_DNA"/>
</dbReference>
<dbReference type="Proteomes" id="UP000023152">
    <property type="component" value="Unassembled WGS sequence"/>
</dbReference>
<proteinExistence type="predicted"/>
<dbReference type="GO" id="GO:0006281">
    <property type="term" value="P:DNA repair"/>
    <property type="evidence" value="ECO:0007669"/>
    <property type="project" value="TreeGrafter"/>
</dbReference>
<dbReference type="GO" id="GO:0006357">
    <property type="term" value="P:regulation of transcription by RNA polymerase II"/>
    <property type="evidence" value="ECO:0007669"/>
    <property type="project" value="TreeGrafter"/>
</dbReference>
<evidence type="ECO:0000313" key="3">
    <source>
        <dbReference type="EMBL" id="ETO30466.1"/>
    </source>
</evidence>
<dbReference type="Gene3D" id="3.30.40.10">
    <property type="entry name" value="Zinc/RING finger domain, C3HC4 (zinc finger)"/>
    <property type="match status" value="1"/>
</dbReference>
<evidence type="ECO:0000313" key="4">
    <source>
        <dbReference type="Proteomes" id="UP000023152"/>
    </source>
</evidence>
<gene>
    <name evidence="3" type="ORF">RFI_06651</name>
</gene>
<feature type="coiled-coil region" evidence="1">
    <location>
        <begin position="193"/>
        <end position="220"/>
    </location>
</feature>
<dbReference type="OrthoDB" id="5963at2759"/>
<evidence type="ECO:0000259" key="2">
    <source>
        <dbReference type="Pfam" id="PF06391"/>
    </source>
</evidence>
<feature type="domain" description="MAT1 centre" evidence="2">
    <location>
        <begin position="149"/>
        <end position="235"/>
    </location>
</feature>
<dbReference type="GO" id="GO:0005675">
    <property type="term" value="C:transcription factor TFIIH holo complex"/>
    <property type="evidence" value="ECO:0007669"/>
    <property type="project" value="TreeGrafter"/>
</dbReference>
<name>X6NWW6_RETFI</name>
<protein>
    <recommendedName>
        <fullName evidence="2">MAT1 centre domain-containing protein</fullName>
    </recommendedName>
</protein>
<keyword evidence="1" id="KW-0175">Coiled coil</keyword>
<dbReference type="PANTHER" id="PTHR12683">
    <property type="entry name" value="CDK-ACTIVATING KINASE ASSEMBLY FACTOR MAT1"/>
    <property type="match status" value="1"/>
</dbReference>